<proteinExistence type="predicted"/>
<gene>
    <name evidence="1" type="ORF">JZO67_001467</name>
</gene>
<protein>
    <submittedName>
        <fullName evidence="1">Uncharacterized protein</fullName>
    </submittedName>
</protein>
<comment type="caution">
    <text evidence="1">The sequence shown here is derived from an EMBL/GenBank/DDBJ whole genome shotgun (WGS) entry which is preliminary data.</text>
</comment>
<reference evidence="1 2" key="1">
    <citation type="submission" date="2024-02" db="EMBL/GenBank/DDBJ databases">
        <title>The Genome Sequence of Enterococcus sp. DIV0159.</title>
        <authorList>
            <person name="Earl A."/>
            <person name="Manson A."/>
            <person name="Gilmore M."/>
            <person name="Sanders J."/>
            <person name="Shea T."/>
            <person name="Howe W."/>
            <person name="Livny J."/>
            <person name="Cuomo C."/>
            <person name="Neafsey D."/>
            <person name="Birren B."/>
        </authorList>
    </citation>
    <scope>NUCLEOTIDE SEQUENCE [LARGE SCALE GENOMIC DNA]</scope>
    <source>
        <strain evidence="1 2">665A</strain>
    </source>
</reference>
<evidence type="ECO:0000313" key="1">
    <source>
        <dbReference type="EMBL" id="MEO1769516.1"/>
    </source>
</evidence>
<name>A0ABV0ELJ8_9ENTE</name>
<accession>A0ABV0ELJ8</accession>
<dbReference type="Proteomes" id="UP000664357">
    <property type="component" value="Unassembled WGS sequence"/>
</dbReference>
<dbReference type="RefSeq" id="WP_207702495.1">
    <property type="nucleotide sequence ID" value="NZ_JAFREL020000001.1"/>
</dbReference>
<sequence length="146" mass="17316">MVKKEIEEILAAKDTKDSLQRFKKLEIRCNESNEMYQYWPLYLKGLKGRNSCNRARSFKLLMKTVQWDKQQQLDGHLLEILTILDDENSITVRQCIPYLRELLNVRPDLKPLVINKMEQLELSKYKESMQSLIKRDIVTLLNESAE</sequence>
<dbReference type="EMBL" id="JAFREL020000001">
    <property type="protein sequence ID" value="MEO1769516.1"/>
    <property type="molecule type" value="Genomic_DNA"/>
</dbReference>
<evidence type="ECO:0000313" key="2">
    <source>
        <dbReference type="Proteomes" id="UP000664357"/>
    </source>
</evidence>
<organism evidence="1 2">
    <name type="scientific">Candidatus Enterococcus ferrettii</name>
    <dbReference type="NCBI Taxonomy" id="2815324"/>
    <lineage>
        <taxon>Bacteria</taxon>
        <taxon>Bacillati</taxon>
        <taxon>Bacillota</taxon>
        <taxon>Bacilli</taxon>
        <taxon>Lactobacillales</taxon>
        <taxon>Enterococcaceae</taxon>
        <taxon>Enterococcus</taxon>
    </lineage>
</organism>
<keyword evidence="2" id="KW-1185">Reference proteome</keyword>